<keyword evidence="3" id="KW-1185">Reference proteome</keyword>
<evidence type="ECO:0008006" key="4">
    <source>
        <dbReference type="Google" id="ProtNLM"/>
    </source>
</evidence>
<dbReference type="EMBL" id="CP132314">
    <property type="protein sequence ID" value="WLS01701.1"/>
    <property type="molecule type" value="Genomic_DNA"/>
</dbReference>
<feature type="compositionally biased region" description="Basic and acidic residues" evidence="1">
    <location>
        <begin position="110"/>
        <end position="140"/>
    </location>
</feature>
<dbReference type="RefSeq" id="WP_306156765.1">
    <property type="nucleotide sequence ID" value="NZ_CP132314.1"/>
</dbReference>
<reference evidence="2 3" key="1">
    <citation type="submission" date="2023-08" db="EMBL/GenBank/DDBJ databases">
        <title>Pathogen: clinical or host-associated sample.</title>
        <authorList>
            <person name="Hergert J."/>
            <person name="Casey R."/>
            <person name="Wagner J."/>
            <person name="Young E.L."/>
            <person name="Oakeson K.F."/>
        </authorList>
    </citation>
    <scope>NUCLEOTIDE SEQUENCE [LARGE SCALE GENOMIC DNA]</scope>
    <source>
        <strain evidence="2 3">UPHL-collab-2</strain>
    </source>
</reference>
<gene>
    <name evidence="2" type="ORF">Q9315_09590</name>
</gene>
<evidence type="ECO:0000313" key="3">
    <source>
        <dbReference type="Proteomes" id="UP001225788"/>
    </source>
</evidence>
<protein>
    <recommendedName>
        <fullName evidence="4">HNH endonuclease</fullName>
    </recommendedName>
</protein>
<dbReference type="Proteomes" id="UP001225788">
    <property type="component" value="Chromosome"/>
</dbReference>
<name>A0ABY9K4Q6_9HYPH</name>
<accession>A0ABY9K4Q6</accession>
<evidence type="ECO:0000313" key="2">
    <source>
        <dbReference type="EMBL" id="WLS01701.1"/>
    </source>
</evidence>
<proteinExistence type="predicted"/>
<sequence>MAKRREFTRNQREEIVERSKRGGKDIRCEGCGQVLGAKPYEIDHIIAEALRPEADKQKRLTIAEGQLLGKSCCHRGKDGKTNKDVRAIAEAKRRYDRANGLKRPKQKIPSKNDLRTRPERDPNKGLPELPRRKLYEARDA</sequence>
<evidence type="ECO:0000256" key="1">
    <source>
        <dbReference type="SAM" id="MobiDB-lite"/>
    </source>
</evidence>
<feature type="region of interest" description="Disordered" evidence="1">
    <location>
        <begin position="91"/>
        <end position="140"/>
    </location>
</feature>
<organism evidence="2 3">
    <name type="scientific">Shinella oryzae</name>
    <dbReference type="NCBI Taxonomy" id="2871820"/>
    <lineage>
        <taxon>Bacteria</taxon>
        <taxon>Pseudomonadati</taxon>
        <taxon>Pseudomonadota</taxon>
        <taxon>Alphaproteobacteria</taxon>
        <taxon>Hyphomicrobiales</taxon>
        <taxon>Rhizobiaceae</taxon>
        <taxon>Shinella</taxon>
    </lineage>
</organism>